<dbReference type="InterPro" id="IPR005467">
    <property type="entry name" value="His_kinase_dom"/>
</dbReference>
<dbReference type="PRINTS" id="PR00344">
    <property type="entry name" value="BCTRLSENSOR"/>
</dbReference>
<dbReference type="Gene3D" id="3.30.565.10">
    <property type="entry name" value="Histidine kinase-like ATPase, C-terminal domain"/>
    <property type="match status" value="1"/>
</dbReference>
<dbReference type="Pfam" id="PF13426">
    <property type="entry name" value="PAS_9"/>
    <property type="match status" value="1"/>
</dbReference>
<dbReference type="InterPro" id="IPR001789">
    <property type="entry name" value="Sig_transdc_resp-reg_receiver"/>
</dbReference>
<evidence type="ECO:0000313" key="12">
    <source>
        <dbReference type="Proteomes" id="UP001208689"/>
    </source>
</evidence>
<dbReference type="InterPro" id="IPR000700">
    <property type="entry name" value="PAS-assoc_C"/>
</dbReference>
<evidence type="ECO:0000256" key="1">
    <source>
        <dbReference type="ARBA" id="ARBA00000085"/>
    </source>
</evidence>
<keyword evidence="3" id="KW-0597">Phosphoprotein</keyword>
<dbReference type="NCBIfam" id="TIGR00229">
    <property type="entry name" value="sensory_box"/>
    <property type="match status" value="4"/>
</dbReference>
<reference evidence="11" key="1">
    <citation type="submission" date="2022-09" db="EMBL/GenBank/DDBJ databases">
        <title>Actin cytoskeleton and complex cell architecture in an #Asgard archaeon.</title>
        <authorList>
            <person name="Ponce Toledo R.I."/>
            <person name="Schleper C."/>
            <person name="Rodrigues Oliveira T."/>
            <person name="Wollweber F."/>
            <person name="Xu J."/>
            <person name="Rittmann S."/>
            <person name="Klingl A."/>
            <person name="Pilhofer M."/>
        </authorList>
    </citation>
    <scope>NUCLEOTIDE SEQUENCE</scope>
    <source>
        <strain evidence="11">B-35</strain>
    </source>
</reference>
<dbReference type="SMART" id="SM00091">
    <property type="entry name" value="PAS"/>
    <property type="match status" value="4"/>
</dbReference>
<dbReference type="PANTHER" id="PTHR43304:SF1">
    <property type="entry name" value="PAC DOMAIN-CONTAINING PROTEIN"/>
    <property type="match status" value="1"/>
</dbReference>
<dbReference type="Pfam" id="PF02518">
    <property type="entry name" value="HATPase_c"/>
    <property type="match status" value="1"/>
</dbReference>
<protein>
    <recommendedName>
        <fullName evidence="2">histidine kinase</fullName>
        <ecNumber evidence="2">2.7.13.3</ecNumber>
    </recommendedName>
</protein>
<dbReference type="InterPro" id="IPR036097">
    <property type="entry name" value="HisK_dim/P_sf"/>
</dbReference>
<evidence type="ECO:0000259" key="8">
    <source>
        <dbReference type="PROSITE" id="PS50110"/>
    </source>
</evidence>
<dbReference type="Pfam" id="PF08447">
    <property type="entry name" value="PAS_3"/>
    <property type="match status" value="2"/>
</dbReference>
<keyword evidence="4 11" id="KW-0808">Transferase</keyword>
<feature type="domain" description="PAS" evidence="9">
    <location>
        <begin position="175"/>
        <end position="245"/>
    </location>
</feature>
<dbReference type="PROSITE" id="PS50109">
    <property type="entry name" value="HIS_KIN"/>
    <property type="match status" value="1"/>
</dbReference>
<dbReference type="SUPFAM" id="SSF52172">
    <property type="entry name" value="CheY-like"/>
    <property type="match status" value="1"/>
</dbReference>
<dbReference type="PROSITE" id="PS50110">
    <property type="entry name" value="RESPONSE_REGULATORY"/>
    <property type="match status" value="1"/>
</dbReference>
<accession>A0ABY6HY10</accession>
<name>A0ABY6HY10_9ARCH</name>
<keyword evidence="5" id="KW-0418">Kinase</keyword>
<dbReference type="Gene3D" id="1.10.287.130">
    <property type="match status" value="1"/>
</dbReference>
<feature type="domain" description="Histidine kinase" evidence="7">
    <location>
        <begin position="567"/>
        <end position="783"/>
    </location>
</feature>
<dbReference type="InterPro" id="IPR036890">
    <property type="entry name" value="HATPase_C_sf"/>
</dbReference>
<dbReference type="EMBL" id="CP104013">
    <property type="protein sequence ID" value="UYP47227.1"/>
    <property type="molecule type" value="Genomic_DNA"/>
</dbReference>
<dbReference type="Gene3D" id="3.40.50.2300">
    <property type="match status" value="1"/>
</dbReference>
<feature type="coiled-coil region" evidence="6">
    <location>
        <begin position="158"/>
        <end position="185"/>
    </location>
</feature>
<evidence type="ECO:0000256" key="5">
    <source>
        <dbReference type="ARBA" id="ARBA00022777"/>
    </source>
</evidence>
<dbReference type="EC" id="2.7.13.3" evidence="2"/>
<evidence type="ECO:0000259" key="10">
    <source>
        <dbReference type="PROSITE" id="PS50113"/>
    </source>
</evidence>
<dbReference type="Gene3D" id="3.30.450.20">
    <property type="entry name" value="PAS domain"/>
    <property type="match status" value="4"/>
</dbReference>
<dbReference type="PROSITE" id="PS50113">
    <property type="entry name" value="PAC"/>
    <property type="match status" value="3"/>
</dbReference>
<dbReference type="InterPro" id="IPR035965">
    <property type="entry name" value="PAS-like_dom_sf"/>
</dbReference>
<dbReference type="SUPFAM" id="SSF47384">
    <property type="entry name" value="Homodimeric domain of signal transducing histidine kinase"/>
    <property type="match status" value="1"/>
</dbReference>
<dbReference type="InterPro" id="IPR003661">
    <property type="entry name" value="HisK_dim/P_dom"/>
</dbReference>
<evidence type="ECO:0000256" key="4">
    <source>
        <dbReference type="ARBA" id="ARBA00022679"/>
    </source>
</evidence>
<feature type="domain" description="PAC" evidence="10">
    <location>
        <begin position="373"/>
        <end position="425"/>
    </location>
</feature>
<evidence type="ECO:0000259" key="7">
    <source>
        <dbReference type="PROSITE" id="PS50109"/>
    </source>
</evidence>
<feature type="domain" description="PAC" evidence="10">
    <location>
        <begin position="248"/>
        <end position="300"/>
    </location>
</feature>
<organism evidence="11 12">
    <name type="scientific">Candidatus Lokiarchaeum ossiferum</name>
    <dbReference type="NCBI Taxonomy" id="2951803"/>
    <lineage>
        <taxon>Archaea</taxon>
        <taxon>Promethearchaeati</taxon>
        <taxon>Promethearchaeota</taxon>
        <taxon>Promethearchaeia</taxon>
        <taxon>Promethearchaeales</taxon>
        <taxon>Promethearchaeaceae</taxon>
        <taxon>Candidatus Lokiarchaeum</taxon>
    </lineage>
</organism>
<feature type="domain" description="PAC" evidence="10">
    <location>
        <begin position="122"/>
        <end position="174"/>
    </location>
</feature>
<feature type="domain" description="PAS" evidence="9">
    <location>
        <begin position="301"/>
        <end position="371"/>
    </location>
</feature>
<dbReference type="SUPFAM" id="SSF55785">
    <property type="entry name" value="PYP-like sensor domain (PAS domain)"/>
    <property type="match status" value="4"/>
</dbReference>
<dbReference type="GO" id="GO:0016740">
    <property type="term" value="F:transferase activity"/>
    <property type="evidence" value="ECO:0007669"/>
    <property type="project" value="UniProtKB-KW"/>
</dbReference>
<dbReference type="InterPro" id="IPR001610">
    <property type="entry name" value="PAC"/>
</dbReference>
<dbReference type="InterPro" id="IPR004358">
    <property type="entry name" value="Sig_transdc_His_kin-like_C"/>
</dbReference>
<evidence type="ECO:0000313" key="11">
    <source>
        <dbReference type="EMBL" id="UYP47227.1"/>
    </source>
</evidence>
<dbReference type="SUPFAM" id="SSF55874">
    <property type="entry name" value="ATPase domain of HSP90 chaperone/DNA topoisomerase II/histidine kinase"/>
    <property type="match status" value="1"/>
</dbReference>
<feature type="domain" description="Response regulatory" evidence="8">
    <location>
        <begin position="803"/>
        <end position="923"/>
    </location>
</feature>
<dbReference type="SMART" id="SM00448">
    <property type="entry name" value="REC"/>
    <property type="match status" value="1"/>
</dbReference>
<dbReference type="Pfam" id="PF00072">
    <property type="entry name" value="Response_reg"/>
    <property type="match status" value="1"/>
</dbReference>
<dbReference type="PANTHER" id="PTHR43304">
    <property type="entry name" value="PHYTOCHROME-LIKE PROTEIN CPH1"/>
    <property type="match status" value="1"/>
</dbReference>
<evidence type="ECO:0000259" key="9">
    <source>
        <dbReference type="PROSITE" id="PS50112"/>
    </source>
</evidence>
<evidence type="ECO:0000256" key="2">
    <source>
        <dbReference type="ARBA" id="ARBA00012438"/>
    </source>
</evidence>
<dbReference type="InterPro" id="IPR052162">
    <property type="entry name" value="Sensor_kinase/Photoreceptor"/>
</dbReference>
<dbReference type="InterPro" id="IPR011006">
    <property type="entry name" value="CheY-like_superfamily"/>
</dbReference>
<keyword evidence="6" id="KW-0175">Coiled coil</keyword>
<comment type="catalytic activity">
    <reaction evidence="1">
        <text>ATP + protein L-histidine = ADP + protein N-phospho-L-histidine.</text>
        <dbReference type="EC" id="2.7.13.3"/>
    </reaction>
</comment>
<keyword evidence="12" id="KW-1185">Reference proteome</keyword>
<sequence length="931" mass="106199">MDDLDFIKSLELPIDQEIELINRFRANIAKEQLFKRGQELFTQIGHEHDFKALIEEIKEVIWIFDLQKQKVVYVSPAFKEIWHLEPNDILQDYSLWEKSIHPDDKIEADASFRKIIETGGGKIRDYRIVRPDGEVRWISDRGFIIKGENEIITKIVGIAEDITEQKQAQQSLKESEQNYRLLVENPSVAIFRVNTKGEYKFINSGFTEMLGYSIPEVFSLNGFDYIHPDDLHQLNEVLKPLYHGKTVDNINYRFQRADGTYAHLFTSFAPIISETGEIYEFMGICRDISEQKIAEQQQRKSEIKFSSLLKTSKDFIHIMNTSGIILKTNQAAVDGTGYTREEIEGSKMTKFFTKKSQQIFQENFPQLLKTGSNYAEVELIHKSGKIMEVECKGSAIFDDDGNITALISFQRDITKQKKHLQELQTSQADLRDSQELFSMFMDNIQGSIYLRDLDGKYLYVNKYAEEHVFGKNWREMKIKDLFDVEEVKFKEKENKVILQQKILDQEDTIRHLDGTVRTVKSIKFRIDRPKKDPLIGGIALDITDQKALEEELIKIQKLESLGILAGGIAHDFNNILTSILGNLSLLKYDINPDSEQFESLNEVEKATIRAKDLTNQLLTFSKGGAPIKKTANLKELIQESVNFVLRGSKVKCVYDLADDLSTVEIDRGQINQVINNIAINADQAMSTGGELLITARNFTQKNNSNLPLSSGNYVQISFHDTGTGIPKEFQEKIFSPFFTTKEHGSGLGLATSFSIISRHGGLLTFSSIIEEGTTFFIYLPASQHQVKLEQRAKKTQQIPYNYRILVMDDEETVLKTISMMLKKLKCFSYITYGGIEAISILGEEFVSGHGFDAVILDLTIPGDIGGLETLTKIREIDPTIFAIVSSGYSTDPVMANYEKYGFDYAIPKPFTLEELRLAIEKIDLKKKKFMV</sequence>
<dbReference type="Proteomes" id="UP001208689">
    <property type="component" value="Chromosome"/>
</dbReference>
<dbReference type="InterPro" id="IPR003594">
    <property type="entry name" value="HATPase_dom"/>
</dbReference>
<dbReference type="Pfam" id="PF00512">
    <property type="entry name" value="HisKA"/>
    <property type="match status" value="1"/>
</dbReference>
<dbReference type="CDD" id="cd00082">
    <property type="entry name" value="HisKA"/>
    <property type="match status" value="1"/>
</dbReference>
<dbReference type="PROSITE" id="PS50112">
    <property type="entry name" value="PAS"/>
    <property type="match status" value="3"/>
</dbReference>
<feature type="domain" description="PAS" evidence="9">
    <location>
        <begin position="46"/>
        <end position="119"/>
    </location>
</feature>
<dbReference type="CDD" id="cd00130">
    <property type="entry name" value="PAS"/>
    <property type="match status" value="3"/>
</dbReference>
<dbReference type="SMART" id="SM00387">
    <property type="entry name" value="HATPase_c"/>
    <property type="match status" value="1"/>
</dbReference>
<proteinExistence type="predicted"/>
<gene>
    <name evidence="11" type="ORF">NEF87_003512</name>
</gene>
<evidence type="ECO:0000256" key="6">
    <source>
        <dbReference type="SAM" id="Coils"/>
    </source>
</evidence>
<dbReference type="InterPro" id="IPR013655">
    <property type="entry name" value="PAS_fold_3"/>
</dbReference>
<dbReference type="SMART" id="SM00086">
    <property type="entry name" value="PAC"/>
    <property type="match status" value="4"/>
</dbReference>
<dbReference type="InterPro" id="IPR000014">
    <property type="entry name" value="PAS"/>
</dbReference>
<evidence type="ECO:0000256" key="3">
    <source>
        <dbReference type="ARBA" id="ARBA00022553"/>
    </source>
</evidence>
<dbReference type="SMART" id="SM00388">
    <property type="entry name" value="HisKA"/>
    <property type="match status" value="1"/>
</dbReference>